<sequence>MSKTTNVVETKNSSGAIETVTFIGQFSDLLMFRTTPYVLERSKKVKLFAQLIQKGAEYVIAIRRDGEDKTENHLRFHTNEDVVVDGVIFRHRFPSQK</sequence>
<evidence type="ECO:0000313" key="1">
    <source>
        <dbReference type="EMBL" id="MXQ53841.1"/>
    </source>
</evidence>
<accession>A0A6I4VTL1</accession>
<proteinExistence type="predicted"/>
<gene>
    <name evidence="1" type="ORF">GSM42_08945</name>
</gene>
<evidence type="ECO:0000313" key="2">
    <source>
        <dbReference type="Proteomes" id="UP000430692"/>
    </source>
</evidence>
<keyword evidence="2" id="KW-1185">Reference proteome</keyword>
<protein>
    <submittedName>
        <fullName evidence="1">Uncharacterized protein</fullName>
    </submittedName>
</protein>
<organism evidence="1 2">
    <name type="scientific">Shimazuella alba</name>
    <dbReference type="NCBI Taxonomy" id="2690964"/>
    <lineage>
        <taxon>Bacteria</taxon>
        <taxon>Bacillati</taxon>
        <taxon>Bacillota</taxon>
        <taxon>Bacilli</taxon>
        <taxon>Bacillales</taxon>
        <taxon>Thermoactinomycetaceae</taxon>
        <taxon>Shimazuella</taxon>
    </lineage>
</organism>
<dbReference type="AlphaFoldDB" id="A0A6I4VTL1"/>
<name>A0A6I4VTL1_9BACL</name>
<reference evidence="1 2" key="1">
    <citation type="submission" date="2019-12" db="EMBL/GenBank/DDBJ databases">
        <title>Whole-genome analyses of novel actinobacteria.</title>
        <authorList>
            <person name="Sahin N."/>
            <person name="Saygin H."/>
        </authorList>
    </citation>
    <scope>NUCLEOTIDE SEQUENCE [LARGE SCALE GENOMIC DNA]</scope>
    <source>
        <strain evidence="1 2">KC615</strain>
    </source>
</reference>
<dbReference type="Proteomes" id="UP000430692">
    <property type="component" value="Unassembled WGS sequence"/>
</dbReference>
<dbReference type="EMBL" id="WUUL01000005">
    <property type="protein sequence ID" value="MXQ53841.1"/>
    <property type="molecule type" value="Genomic_DNA"/>
</dbReference>
<comment type="caution">
    <text evidence="1">The sequence shown here is derived from an EMBL/GenBank/DDBJ whole genome shotgun (WGS) entry which is preliminary data.</text>
</comment>
<dbReference type="RefSeq" id="WP_160801201.1">
    <property type="nucleotide sequence ID" value="NZ_WUUL01000005.1"/>
</dbReference>